<organism evidence="20 21">
    <name type="scientific">Acanthosepion pharaonis</name>
    <name type="common">Pharaoh cuttlefish</name>
    <name type="synonym">Sepia pharaonis</name>
    <dbReference type="NCBI Taxonomy" id="158019"/>
    <lineage>
        <taxon>Eukaryota</taxon>
        <taxon>Metazoa</taxon>
        <taxon>Spiralia</taxon>
        <taxon>Lophotrochozoa</taxon>
        <taxon>Mollusca</taxon>
        <taxon>Cephalopoda</taxon>
        <taxon>Coleoidea</taxon>
        <taxon>Decapodiformes</taxon>
        <taxon>Sepiida</taxon>
        <taxon>Sepiina</taxon>
        <taxon>Sepiidae</taxon>
        <taxon>Acanthosepion</taxon>
    </lineage>
</organism>
<evidence type="ECO:0000256" key="13">
    <source>
        <dbReference type="ARBA" id="ARBA00056350"/>
    </source>
</evidence>
<keyword evidence="7" id="KW-0106">Calcium</keyword>
<dbReference type="InterPro" id="IPR017850">
    <property type="entry name" value="Alkaline_phosphatase_core_sf"/>
</dbReference>
<comment type="caution">
    <text evidence="20">The sequence shown here is derived from an EMBL/GenBank/DDBJ whole genome shotgun (WGS) entry which is preliminary data.</text>
</comment>
<feature type="chain" id="PRO_5032551486" description="Iduronate 2-sulfatase" evidence="18">
    <location>
        <begin position="22"/>
        <end position="627"/>
    </location>
</feature>
<evidence type="ECO:0000256" key="15">
    <source>
        <dbReference type="ARBA" id="ARBA00066413"/>
    </source>
</evidence>
<accession>A0A812BMM2</accession>
<evidence type="ECO:0000256" key="17">
    <source>
        <dbReference type="ARBA" id="ARBA00081076"/>
    </source>
</evidence>
<evidence type="ECO:0000256" key="9">
    <source>
        <dbReference type="ARBA" id="ARBA00023157"/>
    </source>
</evidence>
<comment type="subunit">
    <text evidence="14">Monomer. The 58-kDa mature form is composed of two chains resulting from proteolitic processing, the 42-kDa chain and the 14-kDa chain that remain stably associated and form the 58-kDa intermediate form which is enzymatically active.</text>
</comment>
<dbReference type="PANTHER" id="PTHR45953:SF1">
    <property type="entry name" value="IDURONATE 2-SULFATASE"/>
    <property type="match status" value="1"/>
</dbReference>
<evidence type="ECO:0000313" key="21">
    <source>
        <dbReference type="Proteomes" id="UP000597762"/>
    </source>
</evidence>
<dbReference type="GO" id="GO:1901136">
    <property type="term" value="P:carbohydrate derivative catabolic process"/>
    <property type="evidence" value="ECO:0007669"/>
    <property type="project" value="UniProtKB-ARBA"/>
</dbReference>
<evidence type="ECO:0000256" key="2">
    <source>
        <dbReference type="ARBA" id="ARBA00004371"/>
    </source>
</evidence>
<dbReference type="EC" id="3.1.6.13" evidence="15"/>
<evidence type="ECO:0000256" key="11">
    <source>
        <dbReference type="ARBA" id="ARBA00023228"/>
    </source>
</evidence>
<evidence type="ECO:0000256" key="1">
    <source>
        <dbReference type="ARBA" id="ARBA00001913"/>
    </source>
</evidence>
<keyword evidence="5 18" id="KW-0732">Signal</keyword>
<reference evidence="20" key="1">
    <citation type="submission" date="2021-01" db="EMBL/GenBank/DDBJ databases">
        <authorList>
            <person name="Li R."/>
            <person name="Bekaert M."/>
        </authorList>
    </citation>
    <scope>NUCLEOTIDE SEQUENCE</scope>
    <source>
        <strain evidence="20">Farmed</strain>
    </source>
</reference>
<keyword evidence="8" id="KW-0865">Zymogen</keyword>
<keyword evidence="21" id="KW-1185">Reference proteome</keyword>
<dbReference type="InterPro" id="IPR024607">
    <property type="entry name" value="Sulfatase_CS"/>
</dbReference>
<dbReference type="CDD" id="cd16030">
    <property type="entry name" value="iduronate-2-sulfatase"/>
    <property type="match status" value="1"/>
</dbReference>
<evidence type="ECO:0000256" key="6">
    <source>
        <dbReference type="ARBA" id="ARBA00022801"/>
    </source>
</evidence>
<evidence type="ECO:0000256" key="3">
    <source>
        <dbReference type="ARBA" id="ARBA00008779"/>
    </source>
</evidence>
<evidence type="ECO:0000256" key="5">
    <source>
        <dbReference type="ARBA" id="ARBA00022729"/>
    </source>
</evidence>
<comment type="subcellular location">
    <subcellularLocation>
        <location evidence="2">Lysosome</location>
    </subcellularLocation>
</comment>
<keyword evidence="9" id="KW-1015">Disulfide bond</keyword>
<protein>
    <recommendedName>
        <fullName evidence="16">Iduronate 2-sulfatase</fullName>
        <ecNumber evidence="15">3.1.6.13</ecNumber>
    </recommendedName>
    <alternativeName>
        <fullName evidence="17">Alpha-L-iduronate sulfate sulfatase</fullName>
    </alternativeName>
</protein>
<dbReference type="Gene3D" id="3.40.720.10">
    <property type="entry name" value="Alkaline Phosphatase, subunit A"/>
    <property type="match status" value="2"/>
</dbReference>
<evidence type="ECO:0000256" key="14">
    <source>
        <dbReference type="ARBA" id="ARBA00062513"/>
    </source>
</evidence>
<comment type="function">
    <text evidence="13">Lysosomal enzyme involved in the degradation pathway of dermatan sulfate and heparan sulfate.</text>
</comment>
<name>A0A812BMM2_ACAPH</name>
<feature type="signal peptide" evidence="18">
    <location>
        <begin position="1"/>
        <end position="21"/>
    </location>
</feature>
<dbReference type="InterPro" id="IPR035874">
    <property type="entry name" value="IDS"/>
</dbReference>
<evidence type="ECO:0000313" key="20">
    <source>
        <dbReference type="EMBL" id="CAE1233243.1"/>
    </source>
</evidence>
<comment type="cofactor">
    <cofactor evidence="1">
        <name>Ca(2+)</name>
        <dbReference type="ChEBI" id="CHEBI:29108"/>
    </cofactor>
</comment>
<evidence type="ECO:0000256" key="10">
    <source>
        <dbReference type="ARBA" id="ARBA00023180"/>
    </source>
</evidence>
<dbReference type="PANTHER" id="PTHR45953">
    <property type="entry name" value="IDURONATE 2-SULFATASE"/>
    <property type="match status" value="1"/>
</dbReference>
<sequence length="627" mass="71363">MTTPIPLAVLLICLKIDSSSSSSTAEKKNILFIVIDDLRPTLGCYGNNLMSTPNIDQLASKSIRFNNAYVQQAVCGPSRISFLTSRRPDTTHLYDFYSYWRLAAGNFTTLPQHFKENGYFTASVGKVFHPGRASGFTDDYPYSWSIPAYHPPTEKYKMAKVCPGSDGKKHMNLICPVDVSSMPKGTLPDIQSTKHAQKLIKEIVHNKTKPFFLAVGYHKPHIPFKYPKKFLDLYPLSKIKLPADDTLPPGLPSVAWNPWDDIRRRDDVQKLNVSYPYGPIPEYFQKLIIQSYYAATSYMDEQVGHLLSALDENGFAQNTIVSFVGDHGWSLGEHQEWSKFSNFEVAVRVPLMMYVPGLTSKPGPAGTNFPFKDPLRNLKASTSFPFLGKKSAENAYLRWENSQLRTDANHFMRQHERKWRMMQASQENEDLTIRFNHPNISSKKTTPVQTSGWISDALVELVDMFPTYSELAGLSVPGLCPRNSSRVDFCTEGVSLVKILKETVELKKKKGKFGEHGKLAAFSQYPRPSDTPQHNSDLPKLADIKIMGYSMRTTDCRYTEWVSFNHRQFAPNWDEVHARELYFHNSSDGLENHNQAYDKRYHGLVLKLSEKLHQGWRAALPHKYNVN</sequence>
<keyword evidence="6 20" id="KW-0378">Hydrolase</keyword>
<dbReference type="Pfam" id="PF00884">
    <property type="entry name" value="Sulfatase"/>
    <property type="match status" value="1"/>
</dbReference>
<dbReference type="GO" id="GO:0004423">
    <property type="term" value="F:iduronate-2-sulfatase activity"/>
    <property type="evidence" value="ECO:0007669"/>
    <property type="project" value="UniProtKB-EC"/>
</dbReference>
<dbReference type="InterPro" id="IPR000917">
    <property type="entry name" value="Sulfatase_N"/>
</dbReference>
<keyword evidence="11" id="KW-0458">Lysosome</keyword>
<evidence type="ECO:0000256" key="12">
    <source>
        <dbReference type="ARBA" id="ARBA00050460"/>
    </source>
</evidence>
<dbReference type="FunFam" id="3.40.720.10:FF:000027">
    <property type="entry name" value="iduronate 2-sulfatase"/>
    <property type="match status" value="1"/>
</dbReference>
<evidence type="ECO:0000256" key="7">
    <source>
        <dbReference type="ARBA" id="ARBA00022837"/>
    </source>
</evidence>
<dbReference type="GO" id="GO:0046872">
    <property type="term" value="F:metal ion binding"/>
    <property type="evidence" value="ECO:0007669"/>
    <property type="project" value="UniProtKB-KW"/>
</dbReference>
<evidence type="ECO:0000256" key="8">
    <source>
        <dbReference type="ARBA" id="ARBA00023145"/>
    </source>
</evidence>
<evidence type="ECO:0000256" key="18">
    <source>
        <dbReference type="SAM" id="SignalP"/>
    </source>
</evidence>
<dbReference type="SUPFAM" id="SSF53649">
    <property type="entry name" value="Alkaline phosphatase-like"/>
    <property type="match status" value="1"/>
</dbReference>
<dbReference type="EMBL" id="CAHIKZ030000682">
    <property type="protein sequence ID" value="CAE1233243.1"/>
    <property type="molecule type" value="Genomic_DNA"/>
</dbReference>
<proteinExistence type="inferred from homology"/>
<comment type="catalytic activity">
    <reaction evidence="12">
        <text>Hydrolysis of the 2-sulfate groups of the L-iduronate 2-sulfate units of dermatan sulfate, heparan sulfate and heparin.</text>
        <dbReference type="EC" id="3.1.6.13"/>
    </reaction>
</comment>
<dbReference type="GO" id="GO:0043202">
    <property type="term" value="C:lysosomal lumen"/>
    <property type="evidence" value="ECO:0007669"/>
    <property type="project" value="UniProtKB-ARBA"/>
</dbReference>
<comment type="similarity">
    <text evidence="3">Belongs to the sulfatase family.</text>
</comment>
<keyword evidence="10" id="KW-0325">Glycoprotein</keyword>
<dbReference type="Proteomes" id="UP000597762">
    <property type="component" value="Unassembled WGS sequence"/>
</dbReference>
<evidence type="ECO:0000256" key="16">
    <source>
        <dbReference type="ARBA" id="ARBA00068336"/>
    </source>
</evidence>
<dbReference type="OrthoDB" id="96314at2759"/>
<dbReference type="PROSITE" id="PS00149">
    <property type="entry name" value="SULFATASE_2"/>
    <property type="match status" value="1"/>
</dbReference>
<evidence type="ECO:0000259" key="19">
    <source>
        <dbReference type="Pfam" id="PF00884"/>
    </source>
</evidence>
<gene>
    <name evidence="20" type="ORF">SPHA_18890</name>
</gene>
<dbReference type="AlphaFoldDB" id="A0A812BMM2"/>
<keyword evidence="4" id="KW-0479">Metal-binding</keyword>
<feature type="domain" description="Sulfatase N-terminal" evidence="19">
    <location>
        <begin position="28"/>
        <end position="361"/>
    </location>
</feature>
<evidence type="ECO:0000256" key="4">
    <source>
        <dbReference type="ARBA" id="ARBA00022723"/>
    </source>
</evidence>